<comment type="caution">
    <text evidence="2">The sequence shown here is derived from an EMBL/GenBank/DDBJ whole genome shotgun (WGS) entry which is preliminary data.</text>
</comment>
<evidence type="ECO:0000313" key="2">
    <source>
        <dbReference type="EMBL" id="MBF8377663.1"/>
    </source>
</evidence>
<evidence type="ECO:0000256" key="1">
    <source>
        <dbReference type="SAM" id="MobiDB-lite"/>
    </source>
</evidence>
<feature type="compositionally biased region" description="Basic residues" evidence="1">
    <location>
        <begin position="61"/>
        <end position="70"/>
    </location>
</feature>
<feature type="region of interest" description="Disordered" evidence="1">
    <location>
        <begin position="49"/>
        <end position="70"/>
    </location>
</feature>
<dbReference type="InterPro" id="IPR025549">
    <property type="entry name" value="YjzC"/>
</dbReference>
<dbReference type="Pfam" id="PF14168">
    <property type="entry name" value="YjzC"/>
    <property type="match status" value="1"/>
</dbReference>
<protein>
    <submittedName>
        <fullName evidence="2">YjzC family protein</fullName>
    </submittedName>
</protein>
<dbReference type="Proteomes" id="UP000642910">
    <property type="component" value="Unassembled WGS sequence"/>
</dbReference>
<name>A0ABS0F305_9BACL</name>
<proteinExistence type="predicted"/>
<organism evidence="2 3">
    <name type="scientific">Alicyclobacillus mali</name>
    <name type="common">ex Roth et al. 2021</name>
    <dbReference type="NCBI Taxonomy" id="1123961"/>
    <lineage>
        <taxon>Bacteria</taxon>
        <taxon>Bacillati</taxon>
        <taxon>Bacillota</taxon>
        <taxon>Bacilli</taxon>
        <taxon>Bacillales</taxon>
        <taxon>Alicyclobacillaceae</taxon>
        <taxon>Alicyclobacillus</taxon>
    </lineage>
</organism>
<dbReference type="EMBL" id="JADPKZ010000038">
    <property type="protein sequence ID" value="MBF8377663.1"/>
    <property type="molecule type" value="Genomic_DNA"/>
</dbReference>
<gene>
    <name evidence="2" type="ORF">IW967_07260</name>
</gene>
<sequence length="70" mass="8181">MPEVMAVGERSEFTPGYKAPNNGVYIEVGAHPDSEDLHHPKRVYLHKGERFPETTNDDRKWRRIKTSHKH</sequence>
<evidence type="ECO:0000313" key="3">
    <source>
        <dbReference type="Proteomes" id="UP000642910"/>
    </source>
</evidence>
<reference evidence="2 3" key="1">
    <citation type="submission" date="2020-11" db="EMBL/GenBank/DDBJ databases">
        <title>Genomic insight of Alicyclobacillus mali FL 18 reveals a new arsenic-resistant strain, with potential in environmental biotechnology.</title>
        <authorList>
            <person name="Fiorentino G."/>
            <person name="Gallo G."/>
            <person name="Aulitto M."/>
        </authorList>
    </citation>
    <scope>NUCLEOTIDE SEQUENCE [LARGE SCALE GENOMIC DNA]</scope>
    <source>
        <strain evidence="2 3">FL 18</strain>
    </source>
</reference>
<accession>A0ABS0F305</accession>
<feature type="compositionally biased region" description="Basic and acidic residues" evidence="1">
    <location>
        <begin position="49"/>
        <end position="60"/>
    </location>
</feature>
<keyword evidence="3" id="KW-1185">Reference proteome</keyword>
<dbReference type="RefSeq" id="WP_012810215.1">
    <property type="nucleotide sequence ID" value="NZ_JADPKZ010000038.1"/>
</dbReference>